<accession>A0A9P0AWR1</accession>
<dbReference type="PANTHER" id="PTHR34153:SF2">
    <property type="entry name" value="SI:CH211-262H13.3-RELATED"/>
    <property type="match status" value="1"/>
</dbReference>
<feature type="domain" description="DUF4806" evidence="1">
    <location>
        <begin position="255"/>
        <end position="330"/>
    </location>
</feature>
<sequence length="377" mass="43346">MFAAIEFEKKECAVVPLCWVIEDQTMCYWPKQTGLQVFTKMVKTMMQPKKSWNKFKIVEILNIFNTFEEATLFLTNKIEESSSASSANTLVHELQLRKIEESSSDSELDTTIKNDISKINKKRKRDHDITKVAPLNEQTKILQNFVINELSDSSYSDDEEQLPLLISREGLILTDSPSTSTGTTSFSSTLTSPVNVVGQSSLPENQTELYLKEILKIVSHIKEVQDQNTIRLDNIERIERLNSIVEIKKPDNLPDLPISNKKSFKELEEFLENDDNKQYMTRRLAAIGGSNIRNTTMNILKFLLTNQVAMKYNWSGRDKRSFKNTNMMKVINDAVKMSYNGRDQLGVSEFNIANAIKDWLKLAKHRFIYKSHKTLPN</sequence>
<evidence type="ECO:0000313" key="3">
    <source>
        <dbReference type="Proteomes" id="UP001154078"/>
    </source>
</evidence>
<dbReference type="InterPro" id="IPR032071">
    <property type="entry name" value="DUF4806"/>
</dbReference>
<name>A0A9P0AWR1_BRAAE</name>
<protein>
    <recommendedName>
        <fullName evidence="1">DUF4806 domain-containing protein</fullName>
    </recommendedName>
</protein>
<reference evidence="2" key="1">
    <citation type="submission" date="2021-12" db="EMBL/GenBank/DDBJ databases">
        <authorList>
            <person name="King R."/>
        </authorList>
    </citation>
    <scope>NUCLEOTIDE SEQUENCE</scope>
</reference>
<dbReference type="PANTHER" id="PTHR34153">
    <property type="entry name" value="SI:CH211-262H13.3-RELATED-RELATED"/>
    <property type="match status" value="1"/>
</dbReference>
<gene>
    <name evidence="2" type="ORF">MELIAE_LOCUS3075</name>
</gene>
<dbReference type="Proteomes" id="UP001154078">
    <property type="component" value="Chromosome 2"/>
</dbReference>
<evidence type="ECO:0000313" key="2">
    <source>
        <dbReference type="EMBL" id="CAH0550199.1"/>
    </source>
</evidence>
<organism evidence="2 3">
    <name type="scientific">Brassicogethes aeneus</name>
    <name type="common">Rape pollen beetle</name>
    <name type="synonym">Meligethes aeneus</name>
    <dbReference type="NCBI Taxonomy" id="1431903"/>
    <lineage>
        <taxon>Eukaryota</taxon>
        <taxon>Metazoa</taxon>
        <taxon>Ecdysozoa</taxon>
        <taxon>Arthropoda</taxon>
        <taxon>Hexapoda</taxon>
        <taxon>Insecta</taxon>
        <taxon>Pterygota</taxon>
        <taxon>Neoptera</taxon>
        <taxon>Endopterygota</taxon>
        <taxon>Coleoptera</taxon>
        <taxon>Polyphaga</taxon>
        <taxon>Cucujiformia</taxon>
        <taxon>Nitidulidae</taxon>
        <taxon>Meligethinae</taxon>
        <taxon>Brassicogethes</taxon>
    </lineage>
</organism>
<dbReference type="AlphaFoldDB" id="A0A9P0AWR1"/>
<keyword evidence="3" id="KW-1185">Reference proteome</keyword>
<proteinExistence type="predicted"/>
<evidence type="ECO:0000259" key="1">
    <source>
        <dbReference type="Pfam" id="PF16064"/>
    </source>
</evidence>
<dbReference type="OrthoDB" id="6776294at2759"/>
<dbReference type="EMBL" id="OV121133">
    <property type="protein sequence ID" value="CAH0550199.1"/>
    <property type="molecule type" value="Genomic_DNA"/>
</dbReference>
<dbReference type="Pfam" id="PF16064">
    <property type="entry name" value="DUF4806"/>
    <property type="match status" value="1"/>
</dbReference>